<keyword evidence="1" id="KW-1133">Transmembrane helix</keyword>
<evidence type="ECO:0000313" key="3">
    <source>
        <dbReference type="WBParaSite" id="HCON_00126705-00001"/>
    </source>
</evidence>
<keyword evidence="2" id="KW-1185">Reference proteome</keyword>
<dbReference type="InterPro" id="IPR013869">
    <property type="entry name" value="DUF1757"/>
</dbReference>
<protein>
    <submittedName>
        <fullName evidence="3">Mitochondrial import inner membrane translocase subunit TIM22</fullName>
    </submittedName>
</protein>
<reference evidence="3" key="1">
    <citation type="submission" date="2020-12" db="UniProtKB">
        <authorList>
            <consortium name="WormBaseParasite"/>
        </authorList>
    </citation>
    <scope>IDENTIFICATION</scope>
    <source>
        <strain evidence="3">MHco3</strain>
    </source>
</reference>
<dbReference type="Proteomes" id="UP000025227">
    <property type="component" value="Unplaced"/>
</dbReference>
<feature type="transmembrane region" description="Helical" evidence="1">
    <location>
        <begin position="46"/>
        <end position="66"/>
    </location>
</feature>
<accession>A0A7I4YP62</accession>
<proteinExistence type="predicted"/>
<keyword evidence="1" id="KW-0812">Transmembrane</keyword>
<dbReference type="PANTHER" id="PTHR38636">
    <property type="entry name" value="PROTEIN CBG20488"/>
    <property type="match status" value="1"/>
</dbReference>
<dbReference type="WBParaSite" id="HCON_00126705-00001">
    <property type="protein sequence ID" value="HCON_00126705-00001"/>
    <property type="gene ID" value="HCON_00126705"/>
</dbReference>
<dbReference type="PANTHER" id="PTHR38636:SF1">
    <property type="entry name" value="CHLORIDE CHANNEL PROTEIN CLC-D"/>
    <property type="match status" value="1"/>
</dbReference>
<organism evidence="2 3">
    <name type="scientific">Haemonchus contortus</name>
    <name type="common">Barber pole worm</name>
    <dbReference type="NCBI Taxonomy" id="6289"/>
    <lineage>
        <taxon>Eukaryota</taxon>
        <taxon>Metazoa</taxon>
        <taxon>Ecdysozoa</taxon>
        <taxon>Nematoda</taxon>
        <taxon>Chromadorea</taxon>
        <taxon>Rhabditida</taxon>
        <taxon>Rhabditina</taxon>
        <taxon>Rhabditomorpha</taxon>
        <taxon>Strongyloidea</taxon>
        <taxon>Trichostrongylidae</taxon>
        <taxon>Haemonchus</taxon>
    </lineage>
</organism>
<dbReference type="OrthoDB" id="421638at2759"/>
<dbReference type="Pfam" id="PF08560">
    <property type="entry name" value="DUF1757"/>
    <property type="match status" value="1"/>
</dbReference>
<keyword evidence="1" id="KW-0472">Membrane</keyword>
<feature type="transmembrane region" description="Helical" evidence="1">
    <location>
        <begin position="78"/>
        <end position="101"/>
    </location>
</feature>
<sequence>FLPGHPLAMSVYWFKNFAGFRQSEFELLKVPNPTAEFCIHVTMRSIQTGALLGSILGPLTAMMFEGKKMNSKYVRDTFVGGGTTGAMIGALMGPALTYLSLRDMNTLQLYDKCYRLRFDKQQLWQDRSCVVSAAIGYLANGSMGFVIGLDLAVLMSNLMGKAW</sequence>
<feature type="transmembrane region" description="Helical" evidence="1">
    <location>
        <begin position="134"/>
        <end position="154"/>
    </location>
</feature>
<dbReference type="AlphaFoldDB" id="A0A7I4YP62"/>
<evidence type="ECO:0000313" key="2">
    <source>
        <dbReference type="Proteomes" id="UP000025227"/>
    </source>
</evidence>
<dbReference type="OMA" id="GFRQSEF"/>
<name>A0A7I4YP62_HAECO</name>
<evidence type="ECO:0000256" key="1">
    <source>
        <dbReference type="SAM" id="Phobius"/>
    </source>
</evidence>